<dbReference type="OrthoDB" id="10266039at2759"/>
<dbReference type="GO" id="GO:0016567">
    <property type="term" value="P:protein ubiquitination"/>
    <property type="evidence" value="ECO:0007669"/>
    <property type="project" value="UniProtKB-UniRule"/>
</dbReference>
<dbReference type="SUPFAM" id="SSF57850">
    <property type="entry name" value="RING/U-box"/>
    <property type="match status" value="1"/>
</dbReference>
<keyword evidence="5 14" id="KW-0808">Transferase</keyword>
<evidence type="ECO:0000256" key="10">
    <source>
        <dbReference type="ARBA" id="ARBA00022853"/>
    </source>
</evidence>
<reference evidence="17" key="1">
    <citation type="submission" date="2006-10" db="EMBL/GenBank/DDBJ databases">
        <authorList>
            <person name="Amadeo P."/>
            <person name="Zhao Q."/>
            <person name="Wortman J."/>
            <person name="Fraser-Liggett C."/>
            <person name="Carlton J."/>
        </authorList>
    </citation>
    <scope>NUCLEOTIDE SEQUENCE</scope>
    <source>
        <strain evidence="17">G3</strain>
    </source>
</reference>
<keyword evidence="9 14" id="KW-0862">Zinc</keyword>
<dbReference type="InterPro" id="IPR017907">
    <property type="entry name" value="Znf_RING_CS"/>
</dbReference>
<dbReference type="GO" id="GO:0008270">
    <property type="term" value="F:zinc ion binding"/>
    <property type="evidence" value="ECO:0007669"/>
    <property type="project" value="UniProtKB-KW"/>
</dbReference>
<evidence type="ECO:0000256" key="13">
    <source>
        <dbReference type="PROSITE-ProRule" id="PRU00175"/>
    </source>
</evidence>
<keyword evidence="12 14" id="KW-0539">Nucleus</keyword>
<dbReference type="AlphaFoldDB" id="A2G6N2"/>
<evidence type="ECO:0000256" key="12">
    <source>
        <dbReference type="ARBA" id="ARBA00023242"/>
    </source>
</evidence>
<feature type="domain" description="RING-type" evidence="16">
    <location>
        <begin position="588"/>
        <end position="624"/>
    </location>
</feature>
<comment type="catalytic activity">
    <reaction evidence="1 14">
        <text>S-ubiquitinyl-[E2 ubiquitin-conjugating enzyme]-L-cysteine + [acceptor protein]-L-lysine = [E2 ubiquitin-conjugating enzyme]-L-cysteine + N(6)-ubiquitinyl-[acceptor protein]-L-lysine.</text>
        <dbReference type="EC" id="2.3.2.27"/>
    </reaction>
</comment>
<keyword evidence="6 14" id="KW-0479">Metal-binding</keyword>
<dbReference type="KEGG" id="tva:4744836"/>
<evidence type="ECO:0000256" key="15">
    <source>
        <dbReference type="SAM" id="Coils"/>
    </source>
</evidence>
<evidence type="ECO:0000313" key="18">
    <source>
        <dbReference type="Proteomes" id="UP000001542"/>
    </source>
</evidence>
<dbReference type="SMR" id="A2G6N2"/>
<evidence type="ECO:0000256" key="1">
    <source>
        <dbReference type="ARBA" id="ARBA00000900"/>
    </source>
</evidence>
<dbReference type="PROSITE" id="PS00518">
    <property type="entry name" value="ZF_RING_1"/>
    <property type="match status" value="1"/>
</dbReference>
<accession>A2G6N2</accession>
<dbReference type="GO" id="GO:0005634">
    <property type="term" value="C:nucleus"/>
    <property type="evidence" value="ECO:0000318"/>
    <property type="project" value="GO_Central"/>
</dbReference>
<comment type="pathway">
    <text evidence="3 14">Protein modification; protein ubiquitination.</text>
</comment>
<dbReference type="InParanoid" id="A2G6N2"/>
<dbReference type="eggNOG" id="KOG0978">
    <property type="taxonomic scope" value="Eukaryota"/>
</dbReference>
<feature type="coiled-coil region" evidence="15">
    <location>
        <begin position="328"/>
        <end position="355"/>
    </location>
</feature>
<keyword evidence="8 14" id="KW-0833">Ubl conjugation pathway</keyword>
<dbReference type="Proteomes" id="UP000001542">
    <property type="component" value="Unassembled WGS sequence"/>
</dbReference>
<dbReference type="PANTHER" id="PTHR23163">
    <property type="entry name" value="RING FINGER PROTEIN-RELATED"/>
    <property type="match status" value="1"/>
</dbReference>
<dbReference type="VEuPathDB" id="TrichDB:TVAG_095760"/>
<proteinExistence type="inferred from homology"/>
<dbReference type="PANTHER" id="PTHR23163:SF0">
    <property type="entry name" value="E3 UBIQUITIN-PROTEIN LIGASE BRE1"/>
    <property type="match status" value="1"/>
</dbReference>
<comment type="similarity">
    <text evidence="4 14">Belongs to the BRE1 family.</text>
</comment>
<evidence type="ECO:0000256" key="5">
    <source>
        <dbReference type="ARBA" id="ARBA00022679"/>
    </source>
</evidence>
<dbReference type="GO" id="GO:0006325">
    <property type="term" value="P:chromatin organization"/>
    <property type="evidence" value="ECO:0007669"/>
    <property type="project" value="UniProtKB-KW"/>
</dbReference>
<evidence type="ECO:0000256" key="9">
    <source>
        <dbReference type="ARBA" id="ARBA00022833"/>
    </source>
</evidence>
<evidence type="ECO:0000256" key="11">
    <source>
        <dbReference type="ARBA" id="ARBA00023054"/>
    </source>
</evidence>
<keyword evidence="18" id="KW-1185">Reference proteome</keyword>
<organism evidence="17 18">
    <name type="scientific">Trichomonas vaginalis (strain ATCC PRA-98 / G3)</name>
    <dbReference type="NCBI Taxonomy" id="412133"/>
    <lineage>
        <taxon>Eukaryota</taxon>
        <taxon>Metamonada</taxon>
        <taxon>Parabasalia</taxon>
        <taxon>Trichomonadida</taxon>
        <taxon>Trichomonadidae</taxon>
        <taxon>Trichomonas</taxon>
    </lineage>
</organism>
<dbReference type="EC" id="2.3.2.27" evidence="14"/>
<dbReference type="GO" id="GO:0061630">
    <property type="term" value="F:ubiquitin protein ligase activity"/>
    <property type="evidence" value="ECO:0000318"/>
    <property type="project" value="GO_Central"/>
</dbReference>
<evidence type="ECO:0000256" key="4">
    <source>
        <dbReference type="ARBA" id="ARBA00005555"/>
    </source>
</evidence>
<evidence type="ECO:0000256" key="6">
    <source>
        <dbReference type="ARBA" id="ARBA00022723"/>
    </source>
</evidence>
<evidence type="ECO:0000313" key="17">
    <source>
        <dbReference type="EMBL" id="EAX87183.1"/>
    </source>
</evidence>
<dbReference type="STRING" id="5722.A2G6N2"/>
<dbReference type="UniPathway" id="UPA00143"/>
<evidence type="ECO:0000256" key="8">
    <source>
        <dbReference type="ARBA" id="ARBA00022786"/>
    </source>
</evidence>
<evidence type="ECO:0000256" key="14">
    <source>
        <dbReference type="RuleBase" id="RU365038"/>
    </source>
</evidence>
<feature type="coiled-coil region" evidence="15">
    <location>
        <begin position="403"/>
        <end position="447"/>
    </location>
</feature>
<protein>
    <recommendedName>
        <fullName evidence="14">E3 ubiquitin protein ligase</fullName>
        <ecNumber evidence="14">2.3.2.27</ecNumber>
    </recommendedName>
</protein>
<dbReference type="InterPro" id="IPR013956">
    <property type="entry name" value="E3_ubiquit_lig_Bre1"/>
</dbReference>
<evidence type="ECO:0000256" key="2">
    <source>
        <dbReference type="ARBA" id="ARBA00004123"/>
    </source>
</evidence>
<dbReference type="InterPro" id="IPR001841">
    <property type="entry name" value="Znf_RING"/>
</dbReference>
<gene>
    <name evidence="17" type="ORF">TVAG_095760</name>
</gene>
<dbReference type="EMBL" id="DS114494">
    <property type="protein sequence ID" value="EAX87183.1"/>
    <property type="molecule type" value="Genomic_DNA"/>
</dbReference>
<name>A2G6N2_TRIV3</name>
<evidence type="ECO:0000256" key="3">
    <source>
        <dbReference type="ARBA" id="ARBA00004906"/>
    </source>
</evidence>
<dbReference type="VEuPathDB" id="TrichDB:TVAGG3_1066260"/>
<keyword evidence="11 14" id="KW-0175">Coiled coil</keyword>
<evidence type="ECO:0000256" key="7">
    <source>
        <dbReference type="ARBA" id="ARBA00022771"/>
    </source>
</evidence>
<dbReference type="Gene3D" id="3.30.40.10">
    <property type="entry name" value="Zinc/RING finger domain, C3HC4 (zinc finger)"/>
    <property type="match status" value="1"/>
</dbReference>
<dbReference type="Pfam" id="PF13920">
    <property type="entry name" value="zf-C3HC4_3"/>
    <property type="match status" value="1"/>
</dbReference>
<dbReference type="RefSeq" id="XP_001300113.1">
    <property type="nucleotide sequence ID" value="XM_001300112.1"/>
</dbReference>
<keyword evidence="10 14" id="KW-0156">Chromatin regulator</keyword>
<comment type="subcellular location">
    <subcellularLocation>
        <location evidence="2 14">Nucleus</location>
    </subcellularLocation>
</comment>
<reference evidence="17" key="2">
    <citation type="journal article" date="2007" name="Science">
        <title>Draft genome sequence of the sexually transmitted pathogen Trichomonas vaginalis.</title>
        <authorList>
            <person name="Carlton J.M."/>
            <person name="Hirt R.P."/>
            <person name="Silva J.C."/>
            <person name="Delcher A.L."/>
            <person name="Schatz M."/>
            <person name="Zhao Q."/>
            <person name="Wortman J.R."/>
            <person name="Bidwell S.L."/>
            <person name="Alsmark U.C.M."/>
            <person name="Besteiro S."/>
            <person name="Sicheritz-Ponten T."/>
            <person name="Noel C.J."/>
            <person name="Dacks J.B."/>
            <person name="Foster P.G."/>
            <person name="Simillion C."/>
            <person name="Van de Peer Y."/>
            <person name="Miranda-Saavedra D."/>
            <person name="Barton G.J."/>
            <person name="Westrop G.D."/>
            <person name="Mueller S."/>
            <person name="Dessi D."/>
            <person name="Fiori P.L."/>
            <person name="Ren Q."/>
            <person name="Paulsen I."/>
            <person name="Zhang H."/>
            <person name="Bastida-Corcuera F.D."/>
            <person name="Simoes-Barbosa A."/>
            <person name="Brown M.T."/>
            <person name="Hayes R.D."/>
            <person name="Mukherjee M."/>
            <person name="Okumura C.Y."/>
            <person name="Schneider R."/>
            <person name="Smith A.J."/>
            <person name="Vanacova S."/>
            <person name="Villalvazo M."/>
            <person name="Haas B.J."/>
            <person name="Pertea M."/>
            <person name="Feldblyum T.V."/>
            <person name="Utterback T.R."/>
            <person name="Shu C.L."/>
            <person name="Osoegawa K."/>
            <person name="de Jong P.J."/>
            <person name="Hrdy I."/>
            <person name="Horvathova L."/>
            <person name="Zubacova Z."/>
            <person name="Dolezal P."/>
            <person name="Malik S.B."/>
            <person name="Logsdon J.M. Jr."/>
            <person name="Henze K."/>
            <person name="Gupta A."/>
            <person name="Wang C.C."/>
            <person name="Dunne R.L."/>
            <person name="Upcroft J.A."/>
            <person name="Upcroft P."/>
            <person name="White O."/>
            <person name="Salzberg S.L."/>
            <person name="Tang P."/>
            <person name="Chiu C.-H."/>
            <person name="Lee Y.-S."/>
            <person name="Embley T.M."/>
            <person name="Coombs G.H."/>
            <person name="Mottram J.C."/>
            <person name="Tachezy J."/>
            <person name="Fraser-Liggett C.M."/>
            <person name="Johnson P.J."/>
        </authorList>
    </citation>
    <scope>NUCLEOTIDE SEQUENCE [LARGE SCALE GENOMIC DNA]</scope>
    <source>
        <strain evidence="17">G3</strain>
    </source>
</reference>
<keyword evidence="7 13" id="KW-0863">Zinc-finger</keyword>
<dbReference type="InterPro" id="IPR013083">
    <property type="entry name" value="Znf_RING/FYVE/PHD"/>
</dbReference>
<evidence type="ECO:0000259" key="16">
    <source>
        <dbReference type="PROSITE" id="PS50089"/>
    </source>
</evidence>
<dbReference type="SMART" id="SM00184">
    <property type="entry name" value="RING"/>
    <property type="match status" value="1"/>
</dbReference>
<sequence length="638" mass="74070">MTSESKDDSFPEKIEKEHSKNDITEDVGLSAEILRLQQRIKHMEFNVDLNIKRGQELSENCFKLLRSTEMLACDFIFAEYLLSDNPDTNKVYVFLQNCIHPKFNLSSGKQEDFDMATKYVRDLQNLIQSCAVSLLRPETKQPQVPKRVSEFVTFLKDQKHQLQEEISANAEKAEEVLKTEDVKPENKEKVDIESPDFPSVLSKWLTNELHLGNTPDDETIELRCLINNVSRRLANVTRLHHSITEMKEMIIPFDQIDYTDCDAPALVNSPFFSGVKSSCSFLVNALKAMQAQKKILPVFQQNLEQCQEHLTTLCNKAQDAVKEMGKQLSHMNDTVARKEGEIQKMKEELKTFVDQVYAEPNLVSFSNNEKAVQWYNDFEDKLKKYINSDSSLESRLNSQLVLIQECRNERQQLAKLCDEQTELVKQIQQKNQRLFELIAQNKKLDEESVMQKDEQMLMSKYENALSAVFDGLHLEEMAKWADKLREVGEEFRKCAESQNQIAEDLNRYISAAEDKKVCDEKRKEIEQLSEMNYKMAQEVGNARLELESAKEDNFRAQQEVEKFRDWMPDCIDKKNSEAVKKYKQMAFCPLCKYNRRDSILTTCGHAVCHSCLERDGQHLCPICKKSFTKNDIKPFFLQ</sequence>
<dbReference type="GO" id="GO:0033503">
    <property type="term" value="C:HULC complex"/>
    <property type="evidence" value="ECO:0000318"/>
    <property type="project" value="GO_Central"/>
</dbReference>
<dbReference type="PROSITE" id="PS50089">
    <property type="entry name" value="ZF_RING_2"/>
    <property type="match status" value="1"/>
</dbReference>
<feature type="coiled-coil region" evidence="15">
    <location>
        <begin position="511"/>
        <end position="559"/>
    </location>
</feature>